<sequence>MIPRLNCQVVTKDCLGTPLPKHVGPVPLGVVLCDSETSFFQSPSHNFEMGE</sequence>
<gene>
    <name evidence="1" type="ORF">DCAF_LOCUS18141</name>
</gene>
<keyword evidence="2" id="KW-1185">Reference proteome</keyword>
<dbReference type="EMBL" id="CAWUPB010001166">
    <property type="protein sequence ID" value="CAK7345194.1"/>
    <property type="molecule type" value="Genomic_DNA"/>
</dbReference>
<dbReference type="AlphaFoldDB" id="A0AAV1S515"/>
<dbReference type="Proteomes" id="UP001314170">
    <property type="component" value="Unassembled WGS sequence"/>
</dbReference>
<accession>A0AAV1S515</accession>
<evidence type="ECO:0000313" key="2">
    <source>
        <dbReference type="Proteomes" id="UP001314170"/>
    </source>
</evidence>
<name>A0AAV1S515_9ROSI</name>
<reference evidence="1 2" key="1">
    <citation type="submission" date="2024-01" db="EMBL/GenBank/DDBJ databases">
        <authorList>
            <person name="Waweru B."/>
        </authorList>
    </citation>
    <scope>NUCLEOTIDE SEQUENCE [LARGE SCALE GENOMIC DNA]</scope>
</reference>
<proteinExistence type="predicted"/>
<protein>
    <submittedName>
        <fullName evidence="1">Uncharacterized protein</fullName>
    </submittedName>
</protein>
<comment type="caution">
    <text evidence="1">The sequence shown here is derived from an EMBL/GenBank/DDBJ whole genome shotgun (WGS) entry which is preliminary data.</text>
</comment>
<organism evidence="1 2">
    <name type="scientific">Dovyalis caffra</name>
    <dbReference type="NCBI Taxonomy" id="77055"/>
    <lineage>
        <taxon>Eukaryota</taxon>
        <taxon>Viridiplantae</taxon>
        <taxon>Streptophyta</taxon>
        <taxon>Embryophyta</taxon>
        <taxon>Tracheophyta</taxon>
        <taxon>Spermatophyta</taxon>
        <taxon>Magnoliopsida</taxon>
        <taxon>eudicotyledons</taxon>
        <taxon>Gunneridae</taxon>
        <taxon>Pentapetalae</taxon>
        <taxon>rosids</taxon>
        <taxon>fabids</taxon>
        <taxon>Malpighiales</taxon>
        <taxon>Salicaceae</taxon>
        <taxon>Flacourtieae</taxon>
        <taxon>Dovyalis</taxon>
    </lineage>
</organism>
<evidence type="ECO:0000313" key="1">
    <source>
        <dbReference type="EMBL" id="CAK7345194.1"/>
    </source>
</evidence>